<sequence>MKVYPETREFRTDVAVRSMEVYVDVETARALAASAQETAHELLRAGEMPTTAHAAYGVVFKGRSWRFLAEAAGDRAPDVEALDPQSLGRLGLEYAHASAMYA</sequence>
<organism evidence="1 2">
    <name type="scientific">Rhodovibrio sodomensis</name>
    <dbReference type="NCBI Taxonomy" id="1088"/>
    <lineage>
        <taxon>Bacteria</taxon>
        <taxon>Pseudomonadati</taxon>
        <taxon>Pseudomonadota</taxon>
        <taxon>Alphaproteobacteria</taxon>
        <taxon>Rhodospirillales</taxon>
        <taxon>Rhodovibrionaceae</taxon>
        <taxon>Rhodovibrio</taxon>
    </lineage>
</organism>
<dbReference type="EMBL" id="NRRL01000144">
    <property type="protein sequence ID" value="MBK1671094.1"/>
    <property type="molecule type" value="Genomic_DNA"/>
</dbReference>
<gene>
    <name evidence="1" type="ORF">CKO28_24100</name>
</gene>
<dbReference type="Proteomes" id="UP001296873">
    <property type="component" value="Unassembled WGS sequence"/>
</dbReference>
<evidence type="ECO:0000313" key="2">
    <source>
        <dbReference type="Proteomes" id="UP001296873"/>
    </source>
</evidence>
<reference evidence="1 2" key="1">
    <citation type="journal article" date="2020" name="Microorganisms">
        <title>Osmotic Adaptation and Compatible Solute Biosynthesis of Phototrophic Bacteria as Revealed from Genome Analyses.</title>
        <authorList>
            <person name="Imhoff J.F."/>
            <person name="Rahn T."/>
            <person name="Kunzel S."/>
            <person name="Keller A."/>
            <person name="Neulinger S.C."/>
        </authorList>
    </citation>
    <scope>NUCLEOTIDE SEQUENCE [LARGE SCALE GENOMIC DNA]</scope>
    <source>
        <strain evidence="1 2">DSM 9895</strain>
    </source>
</reference>
<dbReference type="RefSeq" id="WP_200343571.1">
    <property type="nucleotide sequence ID" value="NZ_NRRL01000144.1"/>
</dbReference>
<evidence type="ECO:0000313" key="1">
    <source>
        <dbReference type="EMBL" id="MBK1671094.1"/>
    </source>
</evidence>
<comment type="caution">
    <text evidence="1">The sequence shown here is derived from an EMBL/GenBank/DDBJ whole genome shotgun (WGS) entry which is preliminary data.</text>
</comment>
<proteinExistence type="predicted"/>
<keyword evidence="2" id="KW-1185">Reference proteome</keyword>
<name>A0ABS1DKR9_9PROT</name>
<protein>
    <submittedName>
        <fullName evidence="1">Uncharacterized protein</fullName>
    </submittedName>
</protein>
<accession>A0ABS1DKR9</accession>